<keyword evidence="4" id="KW-0418">Kinase</keyword>
<dbReference type="EMBL" id="CP006939">
    <property type="protein sequence ID" value="AHC13715.1"/>
    <property type="molecule type" value="Genomic_DNA"/>
</dbReference>
<dbReference type="HOGENOM" id="CLU_125323_0_0_12"/>
<dbReference type="AlphaFoldDB" id="V5WDM1"/>
<keyword evidence="4" id="KW-0808">Transferase</keyword>
<accession>V5WDM1</accession>
<dbReference type="InterPro" id="IPR036890">
    <property type="entry name" value="HATPase_C_sf"/>
</dbReference>
<dbReference type="CDD" id="cd00075">
    <property type="entry name" value="HATPase"/>
    <property type="match status" value="1"/>
</dbReference>
<dbReference type="PRINTS" id="PR00344">
    <property type="entry name" value="BCTRLSENSOR"/>
</dbReference>
<dbReference type="STRING" id="1307761.L21SP2_0273"/>
<dbReference type="SUPFAM" id="SSF55874">
    <property type="entry name" value="ATPase domain of HSP90 chaperone/DNA topoisomerase II/histidine kinase"/>
    <property type="match status" value="1"/>
</dbReference>
<dbReference type="InterPro" id="IPR004358">
    <property type="entry name" value="Sig_transdc_His_kin-like_C"/>
</dbReference>
<sequence length="176" mass="19567">MDLVHNAIEAGSDHITVDIHQDDAQGVLELTVRDNGPGMDEALQRRVLDPFCTDGKKHPERRMGLGLAFLKQLLDMTGGTFSLRSEPGEGTRVHCRFNPGHIDCPPLGDLSGSLMALFSYPGSFELELNRSRGDLQYRVYRSELHDVLGGFDDPESLSLLNQFLESQEDFHGETDP</sequence>
<evidence type="ECO:0000256" key="2">
    <source>
        <dbReference type="ARBA" id="ARBA00012438"/>
    </source>
</evidence>
<keyword evidence="5" id="KW-1185">Reference proteome</keyword>
<evidence type="ECO:0000313" key="5">
    <source>
        <dbReference type="Proteomes" id="UP000018680"/>
    </source>
</evidence>
<reference evidence="4 5" key="1">
    <citation type="journal article" date="2015" name="Stand. Genomic Sci.">
        <title>Complete genome sequence and description of Salinispira pacifica gen. nov., sp. nov., a novel spirochaete isolated form a hypersaline microbial mat.</title>
        <authorList>
            <person name="Ben Hania W."/>
            <person name="Joseph M."/>
            <person name="Schumann P."/>
            <person name="Bunk B."/>
            <person name="Fiebig A."/>
            <person name="Sproer C."/>
            <person name="Klenk H.P."/>
            <person name="Fardeau M.L."/>
            <person name="Spring S."/>
        </authorList>
    </citation>
    <scope>NUCLEOTIDE SEQUENCE [LARGE SCALE GENOMIC DNA]</scope>
    <source>
        <strain evidence="4 5">L21-RPul-D2</strain>
    </source>
</reference>
<dbReference type="PROSITE" id="PS50109">
    <property type="entry name" value="HIS_KIN"/>
    <property type="match status" value="1"/>
</dbReference>
<comment type="catalytic activity">
    <reaction evidence="1">
        <text>ATP + protein L-histidine = ADP + protein N-phospho-L-histidine.</text>
        <dbReference type="EC" id="2.7.13.3"/>
    </reaction>
</comment>
<dbReference type="GO" id="GO:0004673">
    <property type="term" value="F:protein histidine kinase activity"/>
    <property type="evidence" value="ECO:0007669"/>
    <property type="project" value="UniProtKB-EC"/>
</dbReference>
<dbReference type="Proteomes" id="UP000018680">
    <property type="component" value="Chromosome"/>
</dbReference>
<dbReference type="eggNOG" id="COG2205">
    <property type="taxonomic scope" value="Bacteria"/>
</dbReference>
<dbReference type="KEGG" id="slr:L21SP2_0273"/>
<name>V5WDM1_9SPIO</name>
<evidence type="ECO:0000259" key="3">
    <source>
        <dbReference type="PROSITE" id="PS50109"/>
    </source>
</evidence>
<evidence type="ECO:0000256" key="1">
    <source>
        <dbReference type="ARBA" id="ARBA00000085"/>
    </source>
</evidence>
<protein>
    <recommendedName>
        <fullName evidence="2">histidine kinase</fullName>
        <ecNumber evidence="2">2.7.13.3</ecNumber>
    </recommendedName>
</protein>
<feature type="domain" description="Histidine kinase" evidence="3">
    <location>
        <begin position="1"/>
        <end position="101"/>
    </location>
</feature>
<gene>
    <name evidence="4" type="ORF">L21SP2_0273</name>
</gene>
<dbReference type="SMART" id="SM00387">
    <property type="entry name" value="HATPase_c"/>
    <property type="match status" value="1"/>
</dbReference>
<proteinExistence type="predicted"/>
<dbReference type="Gene3D" id="3.30.565.10">
    <property type="entry name" value="Histidine kinase-like ATPase, C-terminal domain"/>
    <property type="match status" value="1"/>
</dbReference>
<dbReference type="PANTHER" id="PTHR43065">
    <property type="entry name" value="SENSOR HISTIDINE KINASE"/>
    <property type="match status" value="1"/>
</dbReference>
<dbReference type="InterPro" id="IPR005467">
    <property type="entry name" value="His_kinase_dom"/>
</dbReference>
<organism evidence="4 5">
    <name type="scientific">Salinispira pacifica</name>
    <dbReference type="NCBI Taxonomy" id="1307761"/>
    <lineage>
        <taxon>Bacteria</taxon>
        <taxon>Pseudomonadati</taxon>
        <taxon>Spirochaetota</taxon>
        <taxon>Spirochaetia</taxon>
        <taxon>Spirochaetales</taxon>
        <taxon>Spirochaetaceae</taxon>
        <taxon>Salinispira</taxon>
    </lineage>
</organism>
<dbReference type="InterPro" id="IPR003594">
    <property type="entry name" value="HATPase_dom"/>
</dbReference>
<evidence type="ECO:0000313" key="4">
    <source>
        <dbReference type="EMBL" id="AHC13715.1"/>
    </source>
</evidence>
<dbReference type="EC" id="2.7.13.3" evidence="2"/>
<dbReference type="Pfam" id="PF02518">
    <property type="entry name" value="HATPase_c"/>
    <property type="match status" value="1"/>
</dbReference>